<keyword evidence="3" id="KW-1185">Reference proteome</keyword>
<reference evidence="2 3" key="1">
    <citation type="submission" date="2023-08" db="EMBL/GenBank/DDBJ databases">
        <title>A Necator americanus chromosomal reference genome.</title>
        <authorList>
            <person name="Ilik V."/>
            <person name="Petrzelkova K.J."/>
            <person name="Pardy F."/>
            <person name="Fuh T."/>
            <person name="Niatou-Singa F.S."/>
            <person name="Gouil Q."/>
            <person name="Baker L."/>
            <person name="Ritchie M.E."/>
            <person name="Jex A.R."/>
            <person name="Gazzola D."/>
            <person name="Li H."/>
            <person name="Toshio Fujiwara R."/>
            <person name="Zhan B."/>
            <person name="Aroian R.V."/>
            <person name="Pafco B."/>
            <person name="Schwarz E.M."/>
        </authorList>
    </citation>
    <scope>NUCLEOTIDE SEQUENCE [LARGE SCALE GENOMIC DNA]</scope>
    <source>
        <strain evidence="2 3">Aroian</strain>
        <tissue evidence="2">Whole animal</tissue>
    </source>
</reference>
<evidence type="ECO:0000256" key="1">
    <source>
        <dbReference type="SAM" id="MobiDB-lite"/>
    </source>
</evidence>
<protein>
    <submittedName>
        <fullName evidence="2">Uncharacterized protein</fullName>
    </submittedName>
</protein>
<dbReference type="Proteomes" id="UP001303046">
    <property type="component" value="Unassembled WGS sequence"/>
</dbReference>
<proteinExistence type="predicted"/>
<dbReference type="Pfam" id="PF20168">
    <property type="entry name" value="PDS5"/>
    <property type="match status" value="1"/>
</dbReference>
<sequence length="771" mass="87137">MLTYYDPQAYAQAGDDAAPRAEQRRSALTQVEMRTGQGIVQSEIEERISKVNPSACVNALQVISELHCNLPSLFSLRLKKLIAEFVVPGLILSYETDPEDADSFDPLTPLEEQPIPKYCLSKVFGMKLLARYLFTCGGDTEDDSLARKTLRMFIAFIRAVGDLHDSDKNISAVEKAWLRTVAGTSLLKLCYIQKYSHMMGADMFVTLASLMKDEADCVRGYFVRRLNKGILRNRLTIEYLSFFSLVALINPGGIDEEKAVKIYREQCCGYLLAAISRRRNLIQSSSFSSMYLPYHQPEYAIAYAVWLLSHQEMLSTHSDVANIAILQECLWFTMEPFLAKKEKTDFEFIYCLLQDIKESNDALFEKRRKDGEIGEAELVGQSKKMWALADLGMLMLVYRGKITIRNEPRRTLLSTRFFIREKNSKHAGMVYAPNELIEDEKDRNGKLPSCDRKRLNITCNTTTTKKTTRKAEKIVKIQRGRGKLDKDVNSSPSNEDLSPERKSKGRKPLKIEQKSLNTESEQRVKQSIELPIRSSPGSSANHSSMKSRSSNESDHLDKMNDNMAVEGEASPSTSEEQPYTRNLRSRKSQLSFPNTRPEMSQKRFFNVNASSVEDSNNTEGVTIITPHNDAKTTTWPTKRQRPSLGNLDDMLHFSPITRSGEKSTKRMPFHAAPLSTSTPMPTSSVGKSSKRRKLTIREAKAVMSKLTDEIPKKEKEMNDSNTLTKPTRSKRPSVPESGSYSPVGSASKNRTTLLPLKQSRRPKRIAHAKAK</sequence>
<dbReference type="EMBL" id="JAVFWL010000003">
    <property type="protein sequence ID" value="KAK6743297.1"/>
    <property type="molecule type" value="Genomic_DNA"/>
</dbReference>
<feature type="compositionally biased region" description="Polar residues" evidence="1">
    <location>
        <begin position="535"/>
        <end position="548"/>
    </location>
</feature>
<feature type="compositionally biased region" description="Low complexity" evidence="1">
    <location>
        <begin position="673"/>
        <end position="684"/>
    </location>
</feature>
<feature type="region of interest" description="Disordered" evidence="1">
    <location>
        <begin position="464"/>
        <end position="601"/>
    </location>
</feature>
<evidence type="ECO:0000313" key="2">
    <source>
        <dbReference type="EMBL" id="KAK6743297.1"/>
    </source>
</evidence>
<comment type="caution">
    <text evidence="2">The sequence shown here is derived from an EMBL/GenBank/DDBJ whole genome shotgun (WGS) entry which is preliminary data.</text>
</comment>
<organism evidence="2 3">
    <name type="scientific">Necator americanus</name>
    <name type="common">Human hookworm</name>
    <dbReference type="NCBI Taxonomy" id="51031"/>
    <lineage>
        <taxon>Eukaryota</taxon>
        <taxon>Metazoa</taxon>
        <taxon>Ecdysozoa</taxon>
        <taxon>Nematoda</taxon>
        <taxon>Chromadorea</taxon>
        <taxon>Rhabditida</taxon>
        <taxon>Rhabditina</taxon>
        <taxon>Rhabditomorpha</taxon>
        <taxon>Strongyloidea</taxon>
        <taxon>Ancylostomatidae</taxon>
        <taxon>Bunostominae</taxon>
        <taxon>Necator</taxon>
    </lineage>
</organism>
<evidence type="ECO:0000313" key="3">
    <source>
        <dbReference type="Proteomes" id="UP001303046"/>
    </source>
</evidence>
<feature type="compositionally biased region" description="Polar residues" evidence="1">
    <location>
        <begin position="736"/>
        <end position="752"/>
    </location>
</feature>
<gene>
    <name evidence="2" type="primary">Necator_chrIII.g11278</name>
    <name evidence="2" type="ORF">RB195_010513</name>
</gene>
<feature type="compositionally biased region" description="Polar residues" evidence="1">
    <location>
        <begin position="570"/>
        <end position="598"/>
    </location>
</feature>
<feature type="region of interest" description="Disordered" evidence="1">
    <location>
        <begin position="671"/>
        <end position="771"/>
    </location>
</feature>
<feature type="compositionally biased region" description="Basic residues" evidence="1">
    <location>
        <begin position="758"/>
        <end position="771"/>
    </location>
</feature>
<feature type="compositionally biased region" description="Basic and acidic residues" evidence="1">
    <location>
        <begin position="695"/>
        <end position="718"/>
    </location>
</feature>
<feature type="compositionally biased region" description="Basic and acidic residues" evidence="1">
    <location>
        <begin position="549"/>
        <end position="560"/>
    </location>
</feature>
<feature type="region of interest" description="Disordered" evidence="1">
    <location>
        <begin position="628"/>
        <end position="653"/>
    </location>
</feature>
<accession>A0ABR1CY97</accession>
<name>A0ABR1CY97_NECAM</name>